<feature type="domain" description="PDZ" evidence="9">
    <location>
        <begin position="12"/>
        <end position="94"/>
    </location>
</feature>
<evidence type="ECO:0000256" key="4">
    <source>
        <dbReference type="ARBA" id="ARBA00022490"/>
    </source>
</evidence>
<evidence type="ECO:0000256" key="3">
    <source>
        <dbReference type="ARBA" id="ARBA00022473"/>
    </source>
</evidence>
<gene>
    <name evidence="10" type="ORF">JOB18_003828</name>
</gene>
<keyword evidence="11" id="KW-1185">Reference proteome</keyword>
<keyword evidence="6" id="KW-0009">Actin-binding</keyword>
<dbReference type="GO" id="GO:0005912">
    <property type="term" value="C:adherens junction"/>
    <property type="evidence" value="ECO:0007669"/>
    <property type="project" value="TreeGrafter"/>
</dbReference>
<keyword evidence="7" id="KW-0206">Cytoskeleton</keyword>
<dbReference type="SMART" id="SM00228">
    <property type="entry name" value="PDZ"/>
    <property type="match status" value="1"/>
</dbReference>
<feature type="compositionally biased region" description="Polar residues" evidence="8">
    <location>
        <begin position="572"/>
        <end position="594"/>
    </location>
</feature>
<feature type="compositionally biased region" description="Basic and acidic residues" evidence="8">
    <location>
        <begin position="776"/>
        <end position="794"/>
    </location>
</feature>
<evidence type="ECO:0000256" key="6">
    <source>
        <dbReference type="ARBA" id="ARBA00023203"/>
    </source>
</evidence>
<evidence type="ECO:0000256" key="7">
    <source>
        <dbReference type="ARBA" id="ARBA00023212"/>
    </source>
</evidence>
<feature type="compositionally biased region" description="Polar residues" evidence="8">
    <location>
        <begin position="355"/>
        <end position="382"/>
    </location>
</feature>
<dbReference type="FunFam" id="2.30.42.10:FF:000100">
    <property type="entry name" value="Shroom family member 2"/>
    <property type="match status" value="1"/>
</dbReference>
<dbReference type="GO" id="GO:0051015">
    <property type="term" value="F:actin filament binding"/>
    <property type="evidence" value="ECO:0007669"/>
    <property type="project" value="InterPro"/>
</dbReference>
<feature type="compositionally biased region" description="Basic and acidic residues" evidence="8">
    <location>
        <begin position="899"/>
        <end position="945"/>
    </location>
</feature>
<feature type="compositionally biased region" description="Low complexity" evidence="8">
    <location>
        <begin position="437"/>
        <end position="453"/>
    </location>
</feature>
<evidence type="ECO:0000259" key="9">
    <source>
        <dbReference type="PROSITE" id="PS50106"/>
    </source>
</evidence>
<evidence type="ECO:0000313" key="11">
    <source>
        <dbReference type="Proteomes" id="UP000693946"/>
    </source>
</evidence>
<feature type="compositionally biased region" description="Low complexity" evidence="8">
    <location>
        <begin position="813"/>
        <end position="827"/>
    </location>
</feature>
<keyword evidence="4" id="KW-0963">Cytoplasm</keyword>
<accession>A0AAV6QUK1</accession>
<dbReference type="AlphaFoldDB" id="A0AAV6QUK1"/>
<evidence type="ECO:0000256" key="5">
    <source>
        <dbReference type="ARBA" id="ARBA00022553"/>
    </source>
</evidence>
<feature type="compositionally biased region" description="Polar residues" evidence="8">
    <location>
        <begin position="723"/>
        <end position="741"/>
    </location>
</feature>
<feature type="compositionally biased region" description="Polar residues" evidence="8">
    <location>
        <begin position="475"/>
        <end position="493"/>
    </location>
</feature>
<feature type="compositionally biased region" description="Low complexity" evidence="8">
    <location>
        <begin position="560"/>
        <end position="571"/>
    </location>
</feature>
<proteinExistence type="inferred from homology"/>
<dbReference type="GO" id="GO:0043296">
    <property type="term" value="C:apical junction complex"/>
    <property type="evidence" value="ECO:0007669"/>
    <property type="project" value="TreeGrafter"/>
</dbReference>
<feature type="compositionally biased region" description="Basic and acidic residues" evidence="8">
    <location>
        <begin position="383"/>
        <end position="396"/>
    </location>
</feature>
<feature type="compositionally biased region" description="Basic residues" evidence="8">
    <location>
        <begin position="628"/>
        <end position="637"/>
    </location>
</feature>
<dbReference type="InterPro" id="IPR027685">
    <property type="entry name" value="Shroom_fam"/>
</dbReference>
<protein>
    <submittedName>
        <fullName evidence="10">Shroom4 isoform X1</fullName>
    </submittedName>
</protein>
<comment type="similarity">
    <text evidence="2">Belongs to the shroom family.</text>
</comment>
<comment type="subcellular location">
    <subcellularLocation>
        <location evidence="1">Cytoplasm</location>
        <location evidence="1">Cytoskeleton</location>
    </subcellularLocation>
</comment>
<dbReference type="GO" id="GO:0016324">
    <property type="term" value="C:apical plasma membrane"/>
    <property type="evidence" value="ECO:0007669"/>
    <property type="project" value="TreeGrafter"/>
</dbReference>
<feature type="compositionally biased region" description="Basic and acidic residues" evidence="8">
    <location>
        <begin position="338"/>
        <end position="353"/>
    </location>
</feature>
<feature type="compositionally biased region" description="Basic and acidic residues" evidence="8">
    <location>
        <begin position="600"/>
        <end position="612"/>
    </location>
</feature>
<feature type="region of interest" description="Disordered" evidence="8">
    <location>
        <begin position="252"/>
        <end position="460"/>
    </location>
</feature>
<feature type="compositionally biased region" description="Basic and acidic residues" evidence="8">
    <location>
        <begin position="294"/>
        <end position="331"/>
    </location>
</feature>
<evidence type="ECO:0000256" key="1">
    <source>
        <dbReference type="ARBA" id="ARBA00004245"/>
    </source>
</evidence>
<feature type="region of interest" description="Disordered" evidence="8">
    <location>
        <begin position="114"/>
        <end position="210"/>
    </location>
</feature>
<dbReference type="Proteomes" id="UP000693946">
    <property type="component" value="Linkage Group LG3"/>
</dbReference>
<dbReference type="PROSITE" id="PS50106">
    <property type="entry name" value="PDZ"/>
    <property type="match status" value="1"/>
</dbReference>
<evidence type="ECO:0000256" key="8">
    <source>
        <dbReference type="SAM" id="MobiDB-lite"/>
    </source>
</evidence>
<sequence>METVEQLVSFHHIQVQLSGGAPWGFTLKGGLEHGEPLIITKMEDGGKAAACQKLRVGDELININGSVLYGSRQEALILIKGSYRILKLTVRRRNVPLIRPHSWHLAKLSDLPLPPPPPPSPPPCLPSADSPPLPPPPPPLLPPQPAMQLHPAPYTLPWHTNDNSDLSMQWPQMSRPYSSTDRSSSLGSMESLDTPIPTAQPYSDSHNSPVDPALFNNKRDSAYSSFSASSNTSDYAAVPLRPEETCSMENLLQSLGPDPGADFSSTARTSCVEAPEEAQLNAHKSRSLTRPRPRPVEVKERPSSCCYESERRGGNSETVRGEEGGPEDRKMNPPQPPTRKESFRATQCRDHTASKRCTPTEISTDSSYCDENQSVDVESGTHNGDRAGKFREDALDSHFMQRQTEETTRIRCETSSEKGYTSDVNSDPLPDPVPVTSSNPESSSAGSSASSAALHRHSAPEKLLATQLQLLQFDNANTSDASSGQSFHPSHQTAGEEPDVSQNQLHPPSNKWDSSRCSTPGSVFLEGDRDDGEFSRRLVEKVVNGGSLSPVQHLHPWGRSVSVPEEPSGSSAQEKLSSDQMLDSDFQPLSSAASVDTLVDEQRAADRRRGGEYDVEGETAVKKSNSSRNHRRNRRRSERFATNLRNEIQRKKAQLQRNRGPGDLLCSGETVQEEEGPDLHEDLAEPDMSVQDRSTNVALTSPEILQDDRTTEPVESSKPDFIQDSSQTEQQPRTFSQNNNVSRSVQILDPGLPNFGVGIRVIEEPAPAGKARRWRWTPEHKLQPEPERQSRASGERVLGVTGSRHGVCTFTTSSSSSSSYSRSSSCSRVEENDILPFADRMKFFEETSKGRSGPNVPGLSSRQPKKPETRNPPENQDPIQRRYSYQGGPQENYLLPDSLEVRRQSVSTSRERRRQEEREREREERLREREREERLREREREERLRERGRRG</sequence>
<dbReference type="EMBL" id="JAGKHQ010000015">
    <property type="protein sequence ID" value="KAG7495691.1"/>
    <property type="molecule type" value="Genomic_DNA"/>
</dbReference>
<feature type="compositionally biased region" description="Basic and acidic residues" evidence="8">
    <location>
        <begin position="403"/>
        <end position="416"/>
    </location>
</feature>
<dbReference type="Pfam" id="PF00595">
    <property type="entry name" value="PDZ"/>
    <property type="match status" value="1"/>
</dbReference>
<evidence type="ECO:0000313" key="10">
    <source>
        <dbReference type="EMBL" id="KAG7495691.1"/>
    </source>
</evidence>
<reference evidence="10 11" key="1">
    <citation type="journal article" date="2021" name="Sci. Rep.">
        <title>Chromosome anchoring in Senegalese sole (Solea senegalensis) reveals sex-associated markers and genome rearrangements in flatfish.</title>
        <authorList>
            <person name="Guerrero-Cozar I."/>
            <person name="Gomez-Garrido J."/>
            <person name="Berbel C."/>
            <person name="Martinez-Blanch J.F."/>
            <person name="Alioto T."/>
            <person name="Claros M.G."/>
            <person name="Gagnaire P.A."/>
            <person name="Manchado M."/>
        </authorList>
    </citation>
    <scope>NUCLEOTIDE SEQUENCE [LARGE SCALE GENOMIC DNA]</scope>
    <source>
        <strain evidence="10">Sse05_10M</strain>
    </source>
</reference>
<feature type="compositionally biased region" description="Basic and acidic residues" evidence="8">
    <location>
        <begin position="706"/>
        <end position="718"/>
    </location>
</feature>
<dbReference type="InterPro" id="IPR001478">
    <property type="entry name" value="PDZ"/>
</dbReference>
<feature type="region of interest" description="Disordered" evidence="8">
    <location>
        <begin position="475"/>
        <end position="741"/>
    </location>
</feature>
<name>A0AAV6QUK1_SOLSE</name>
<dbReference type="PANTHER" id="PTHR15012:SF35">
    <property type="entry name" value="PROTEIN SHROOM4"/>
    <property type="match status" value="1"/>
</dbReference>
<feature type="compositionally biased region" description="Polar residues" evidence="8">
    <location>
        <begin position="500"/>
        <end position="521"/>
    </location>
</feature>
<dbReference type="CDD" id="cd06750">
    <property type="entry name" value="PDZ_shroom2_3_4-like"/>
    <property type="match status" value="1"/>
</dbReference>
<evidence type="ECO:0000256" key="2">
    <source>
        <dbReference type="ARBA" id="ARBA00006469"/>
    </source>
</evidence>
<feature type="compositionally biased region" description="Low complexity" evidence="8">
    <location>
        <begin position="174"/>
        <end position="185"/>
    </location>
</feature>
<feature type="compositionally biased region" description="Basic residues" evidence="8">
    <location>
        <begin position="283"/>
        <end position="293"/>
    </location>
</feature>
<feature type="compositionally biased region" description="Pro residues" evidence="8">
    <location>
        <begin position="114"/>
        <end position="145"/>
    </location>
</feature>
<comment type="caution">
    <text evidence="10">The sequence shown here is derived from an EMBL/GenBank/DDBJ whole genome shotgun (WGS) entry which is preliminary data.</text>
</comment>
<dbReference type="PANTHER" id="PTHR15012">
    <property type="entry name" value="APICAL PROTEIN/SHROOM-RELATED"/>
    <property type="match status" value="1"/>
</dbReference>
<feature type="region of interest" description="Disordered" evidence="8">
    <location>
        <begin position="764"/>
        <end position="832"/>
    </location>
</feature>
<feature type="compositionally biased region" description="Polar residues" evidence="8">
    <location>
        <begin position="158"/>
        <end position="172"/>
    </location>
</feature>
<feature type="region of interest" description="Disordered" evidence="8">
    <location>
        <begin position="845"/>
        <end position="951"/>
    </location>
</feature>
<dbReference type="GO" id="GO:0030864">
    <property type="term" value="C:cortical actin cytoskeleton"/>
    <property type="evidence" value="ECO:0007669"/>
    <property type="project" value="TreeGrafter"/>
</dbReference>
<dbReference type="GO" id="GO:0007015">
    <property type="term" value="P:actin filament organization"/>
    <property type="evidence" value="ECO:0007669"/>
    <property type="project" value="TreeGrafter"/>
</dbReference>
<organism evidence="10 11">
    <name type="scientific">Solea senegalensis</name>
    <name type="common">Senegalese sole</name>
    <dbReference type="NCBI Taxonomy" id="28829"/>
    <lineage>
        <taxon>Eukaryota</taxon>
        <taxon>Metazoa</taxon>
        <taxon>Chordata</taxon>
        <taxon>Craniata</taxon>
        <taxon>Vertebrata</taxon>
        <taxon>Euteleostomi</taxon>
        <taxon>Actinopterygii</taxon>
        <taxon>Neopterygii</taxon>
        <taxon>Teleostei</taxon>
        <taxon>Neoteleostei</taxon>
        <taxon>Acanthomorphata</taxon>
        <taxon>Carangaria</taxon>
        <taxon>Pleuronectiformes</taxon>
        <taxon>Pleuronectoidei</taxon>
        <taxon>Soleidae</taxon>
        <taxon>Solea</taxon>
    </lineage>
</organism>
<keyword evidence="3" id="KW-0217">Developmental protein</keyword>
<keyword evidence="5" id="KW-0597">Phosphoprotein</keyword>